<evidence type="ECO:0000313" key="8">
    <source>
        <dbReference type="EMBL" id="XDS47630.1"/>
    </source>
</evidence>
<dbReference type="AlphaFoldDB" id="A0AB39UFS2"/>
<dbReference type="EMBL" id="CP129675">
    <property type="protein sequence ID" value="XDS47630.1"/>
    <property type="molecule type" value="Genomic_DNA"/>
</dbReference>
<dbReference type="KEGG" id="bfk:QN062_09635"/>
<dbReference type="PANTHER" id="PTHR30511">
    <property type="entry name" value="ALANINE RACEMASE"/>
    <property type="match status" value="1"/>
</dbReference>
<feature type="modified residue" description="N6-(pyridoxal phosphate)lysine" evidence="4 5">
    <location>
        <position position="63"/>
    </location>
</feature>
<comment type="function">
    <text evidence="4">Catalyzes the interconversion of L-alanine and D-alanine. May also act on other amino acids.</text>
</comment>
<dbReference type="PANTHER" id="PTHR30511:SF0">
    <property type="entry name" value="ALANINE RACEMASE, CATABOLIC-RELATED"/>
    <property type="match status" value="1"/>
</dbReference>
<keyword evidence="3 4" id="KW-0413">Isomerase</keyword>
<dbReference type="Gene3D" id="3.20.20.10">
    <property type="entry name" value="Alanine racemase"/>
    <property type="match status" value="1"/>
</dbReference>
<accession>A0AB39UFS2</accession>
<dbReference type="GO" id="GO:0009252">
    <property type="term" value="P:peptidoglycan biosynthetic process"/>
    <property type="evidence" value="ECO:0007669"/>
    <property type="project" value="TreeGrafter"/>
</dbReference>
<dbReference type="Pfam" id="PF00842">
    <property type="entry name" value="Ala_racemase_C"/>
    <property type="match status" value="1"/>
</dbReference>
<evidence type="ECO:0000256" key="2">
    <source>
        <dbReference type="ARBA" id="ARBA00022898"/>
    </source>
</evidence>
<organism evidence="8">
    <name type="scientific">Bifidobacterium fermentum</name>
    <dbReference type="NCBI Taxonomy" id="3059035"/>
    <lineage>
        <taxon>Bacteria</taxon>
        <taxon>Bacillati</taxon>
        <taxon>Actinomycetota</taxon>
        <taxon>Actinomycetes</taxon>
        <taxon>Bifidobacteriales</taxon>
        <taxon>Bifidobacteriaceae</taxon>
        <taxon>Bifidobacterium</taxon>
    </lineage>
</organism>
<keyword evidence="2 4" id="KW-0663">Pyridoxal phosphate</keyword>
<reference evidence="8" key="1">
    <citation type="submission" date="2023-07" db="EMBL/GenBank/DDBJ databases">
        <title>Bifidobacterium aquikefiriaerophilum sp. nov. and Bifidobacterium eccum sp. nov., isolated from water kefir.</title>
        <authorList>
            <person name="Breselge S."/>
            <person name="Bellassi P."/>
            <person name="Barcenilla C."/>
            <person name="Alvarez-Ordonez A."/>
            <person name="Morelli L."/>
            <person name="Cotter P.D."/>
        </authorList>
    </citation>
    <scope>NUCLEOTIDE SEQUENCE</scope>
    <source>
        <strain evidence="10">WK012_4_13</strain>
        <strain evidence="9">WK013_4_14</strain>
        <strain evidence="8">WK048_4_13</strain>
    </source>
</reference>
<feature type="binding site" evidence="4 6">
    <location>
        <position position="165"/>
    </location>
    <ligand>
        <name>substrate</name>
    </ligand>
</feature>
<dbReference type="NCBIfam" id="TIGR00492">
    <property type="entry name" value="alr"/>
    <property type="match status" value="1"/>
</dbReference>
<dbReference type="InterPro" id="IPR000821">
    <property type="entry name" value="Ala_racemase"/>
</dbReference>
<dbReference type="GO" id="GO:0030170">
    <property type="term" value="F:pyridoxal phosphate binding"/>
    <property type="evidence" value="ECO:0007669"/>
    <property type="project" value="UniProtKB-UniRule"/>
</dbReference>
<protein>
    <recommendedName>
        <fullName evidence="4">Alanine racemase</fullName>
        <ecNumber evidence="4">5.1.1.1</ecNumber>
    </recommendedName>
</protein>
<dbReference type="InterPro" id="IPR011079">
    <property type="entry name" value="Ala_racemase_C"/>
</dbReference>
<sequence length="452" mass="48346">MTLSASPEWDFSSKSGKSNYDAARRGYPAQAIVDLAALKGNMQHIVEVCGGAKSSTAVMGVVKADAYGHGLIPAALAALAGGATWLGTAQPREALLLRKAGIGPDRCHVLTWMYSGIEAPFEELIANDIDISVGSLAGIDALAKAARTVGTPARVHVKVDTGFGRNGFTPQIFDQALALLKRYSSEGCLHVVAQWSHLAVADMPKVPAFVASTEAQIDTFNDFTRRMERAGLAPEIRHLANTAATLSRPEIHFELVRPGIALYGYEPDPSMGTPKDFGLKPAMTLQAQLSTVKDLEEGHSISYGKTYLTESETSSAILPIGYADGVHRSASGFDREGSMHATHLGGPVCIMTNDGPKIVRVSGRVCMDQCVLDLRGKAADLNVHEGDTVTVFGPGRGVRFNEPTADDWAQSADTISYEIFTCLRSRIPRLYLHANDSLPADDIAKLDPNSLL</sequence>
<comment type="pathway">
    <text evidence="4">Amino-acid biosynthesis; D-alanine biosynthesis; D-alanine from L-alanine: step 1/1.</text>
</comment>
<dbReference type="EMBL" id="CP129682">
    <property type="protein sequence ID" value="XDS49678.1"/>
    <property type="molecule type" value="Genomic_DNA"/>
</dbReference>
<comment type="cofactor">
    <cofactor evidence="1 4 5">
        <name>pyridoxal 5'-phosphate</name>
        <dbReference type="ChEBI" id="CHEBI:597326"/>
    </cofactor>
</comment>
<evidence type="ECO:0000256" key="6">
    <source>
        <dbReference type="PIRSR" id="PIRSR600821-52"/>
    </source>
</evidence>
<dbReference type="PROSITE" id="PS00395">
    <property type="entry name" value="ALANINE_RACEMASE"/>
    <property type="match status" value="1"/>
</dbReference>
<dbReference type="CDD" id="cd00430">
    <property type="entry name" value="PLPDE_III_AR"/>
    <property type="match status" value="1"/>
</dbReference>
<proteinExistence type="inferred from homology"/>
<evidence type="ECO:0000313" key="9">
    <source>
        <dbReference type="EMBL" id="XDS49678.1"/>
    </source>
</evidence>
<dbReference type="InterPro" id="IPR009006">
    <property type="entry name" value="Ala_racemase/Decarboxylase_C"/>
</dbReference>
<gene>
    <name evidence="8" type="primary">alr</name>
    <name evidence="10" type="ORF">QN062_09635</name>
    <name evidence="9" type="ORF">QN216_03840</name>
    <name evidence="8" type="ORF">QN217_06605</name>
</gene>
<name>A0AB39UFS2_9BIFI</name>
<evidence type="ECO:0000256" key="4">
    <source>
        <dbReference type="HAMAP-Rule" id="MF_01201"/>
    </source>
</evidence>
<dbReference type="EC" id="5.1.1.1" evidence="4"/>
<dbReference type="SUPFAM" id="SSF50621">
    <property type="entry name" value="Alanine racemase C-terminal domain-like"/>
    <property type="match status" value="1"/>
</dbReference>
<dbReference type="RefSeq" id="WP_369342603.1">
    <property type="nucleotide sequence ID" value="NZ_CP129675.1"/>
</dbReference>
<comment type="catalytic activity">
    <reaction evidence="4">
        <text>L-alanine = D-alanine</text>
        <dbReference type="Rhea" id="RHEA:20249"/>
        <dbReference type="ChEBI" id="CHEBI:57416"/>
        <dbReference type="ChEBI" id="CHEBI:57972"/>
        <dbReference type="EC" id="5.1.1.1"/>
    </reaction>
</comment>
<dbReference type="EMBL" id="CP129683">
    <property type="protein sequence ID" value="XDS51640.1"/>
    <property type="molecule type" value="Genomic_DNA"/>
</dbReference>
<feature type="active site" description="Proton acceptor; specific for L-alanine" evidence="4">
    <location>
        <position position="303"/>
    </location>
</feature>
<dbReference type="InterPro" id="IPR029066">
    <property type="entry name" value="PLP-binding_barrel"/>
</dbReference>
<dbReference type="InterPro" id="IPR020622">
    <property type="entry name" value="Ala_racemase_pyridoxalP-BS"/>
</dbReference>
<feature type="binding site" evidence="4 6">
    <location>
        <position position="367"/>
    </location>
    <ligand>
        <name>substrate</name>
    </ligand>
</feature>
<evidence type="ECO:0000256" key="3">
    <source>
        <dbReference type="ARBA" id="ARBA00023235"/>
    </source>
</evidence>
<feature type="domain" description="Alanine racemase C-terminal" evidence="7">
    <location>
        <begin position="282"/>
        <end position="432"/>
    </location>
</feature>
<dbReference type="HAMAP" id="MF_01201">
    <property type="entry name" value="Ala_racemase"/>
    <property type="match status" value="1"/>
</dbReference>
<comment type="similarity">
    <text evidence="4">Belongs to the alanine racemase family.</text>
</comment>
<evidence type="ECO:0000313" key="10">
    <source>
        <dbReference type="EMBL" id="XDS51640.1"/>
    </source>
</evidence>
<dbReference type="GO" id="GO:0008784">
    <property type="term" value="F:alanine racemase activity"/>
    <property type="evidence" value="ECO:0007669"/>
    <property type="project" value="UniProtKB-UniRule"/>
</dbReference>
<dbReference type="GO" id="GO:0005829">
    <property type="term" value="C:cytosol"/>
    <property type="evidence" value="ECO:0007669"/>
    <property type="project" value="TreeGrafter"/>
</dbReference>
<dbReference type="PRINTS" id="PR00992">
    <property type="entry name" value="ALARACEMASE"/>
</dbReference>
<evidence type="ECO:0000256" key="5">
    <source>
        <dbReference type="PIRSR" id="PIRSR600821-50"/>
    </source>
</evidence>
<dbReference type="SMART" id="SM01005">
    <property type="entry name" value="Ala_racemase_C"/>
    <property type="match status" value="1"/>
</dbReference>
<feature type="active site" description="Proton acceptor; specific for D-alanine" evidence="4">
    <location>
        <position position="63"/>
    </location>
</feature>
<dbReference type="SUPFAM" id="SSF51419">
    <property type="entry name" value="PLP-binding barrel"/>
    <property type="match status" value="1"/>
</dbReference>
<dbReference type="InterPro" id="IPR001608">
    <property type="entry name" value="Ala_racemase_N"/>
</dbReference>
<dbReference type="Gene3D" id="2.40.37.10">
    <property type="entry name" value="Lyase, Ornithine Decarboxylase, Chain A, domain 1"/>
    <property type="match status" value="1"/>
</dbReference>
<evidence type="ECO:0000256" key="1">
    <source>
        <dbReference type="ARBA" id="ARBA00001933"/>
    </source>
</evidence>
<dbReference type="Pfam" id="PF01168">
    <property type="entry name" value="Ala_racemase_N"/>
    <property type="match status" value="1"/>
</dbReference>
<dbReference type="GO" id="GO:0030632">
    <property type="term" value="P:D-alanine biosynthetic process"/>
    <property type="evidence" value="ECO:0007669"/>
    <property type="project" value="UniProtKB-UniRule"/>
</dbReference>
<evidence type="ECO:0000259" key="7">
    <source>
        <dbReference type="SMART" id="SM01005"/>
    </source>
</evidence>